<sequence length="267" mass="28405">MPQTRFLAVPGGQLAYDDTGTDGPLVVLLPGLGDRRQSYRLLRPALELAGYRVATMDLRGHGESTTGWNEYSQTAVGLDVIALLEHLDGGRAVLVGNSYAGGAVVWAAAQAPTLVAGIVPMNAFVRSTPKGPVLRLLTRAFAASPRLWVAGYGRAHPSAPPADLAEYRAVLAATLAEPGRRKALAAMLLGPMTEGERWSRSVNCPALVVMGAKDSYFPDPAAEAGLQARMLDCEARLIEDAGHYPHSEFPDRTAGVMLPFLRDAFDG</sequence>
<organism evidence="2 3">
    <name type="scientific">Solihabitans fulvus</name>
    <dbReference type="NCBI Taxonomy" id="1892852"/>
    <lineage>
        <taxon>Bacteria</taxon>
        <taxon>Bacillati</taxon>
        <taxon>Actinomycetota</taxon>
        <taxon>Actinomycetes</taxon>
        <taxon>Pseudonocardiales</taxon>
        <taxon>Pseudonocardiaceae</taxon>
        <taxon>Solihabitans</taxon>
    </lineage>
</organism>
<dbReference type="InterPro" id="IPR029058">
    <property type="entry name" value="AB_hydrolase_fold"/>
</dbReference>
<name>A0A5B2WWK8_9PSEU</name>
<dbReference type="AlphaFoldDB" id="A0A5B2WWK8"/>
<dbReference type="PRINTS" id="PR00412">
    <property type="entry name" value="EPOXHYDRLASE"/>
</dbReference>
<dbReference type="PANTHER" id="PTHR46438:SF11">
    <property type="entry name" value="LIPASE-RELATED"/>
    <property type="match status" value="1"/>
</dbReference>
<reference evidence="2 3" key="2">
    <citation type="submission" date="2019-09" db="EMBL/GenBank/DDBJ databases">
        <authorList>
            <person name="Jin C."/>
        </authorList>
    </citation>
    <scope>NUCLEOTIDE SEQUENCE [LARGE SCALE GENOMIC DNA]</scope>
    <source>
        <strain evidence="2 3">AN110305</strain>
    </source>
</reference>
<dbReference type="Proteomes" id="UP000323454">
    <property type="component" value="Unassembled WGS sequence"/>
</dbReference>
<dbReference type="EMBL" id="VUOB01000056">
    <property type="protein sequence ID" value="KAA2255458.1"/>
    <property type="molecule type" value="Genomic_DNA"/>
</dbReference>
<keyword evidence="3" id="KW-1185">Reference proteome</keyword>
<gene>
    <name evidence="2" type="ORF">F0L68_28235</name>
</gene>
<dbReference type="InterPro" id="IPR000639">
    <property type="entry name" value="Epox_hydrolase-like"/>
</dbReference>
<dbReference type="Pfam" id="PF12697">
    <property type="entry name" value="Abhydrolase_6"/>
    <property type="match status" value="1"/>
</dbReference>
<evidence type="ECO:0000259" key="1">
    <source>
        <dbReference type="Pfam" id="PF12697"/>
    </source>
</evidence>
<reference evidence="2 3" key="1">
    <citation type="submission" date="2019-09" db="EMBL/GenBank/DDBJ databases">
        <title>Goodfellowia gen. nov., a new genus of the Pseudonocardineae related to Actinoalloteichus, containing Goodfellowia coeruleoviolacea gen. nov., comb. nov. gen. nov., comb. nov.</title>
        <authorList>
            <person name="Labeda D."/>
        </authorList>
    </citation>
    <scope>NUCLEOTIDE SEQUENCE [LARGE SCALE GENOMIC DNA]</scope>
    <source>
        <strain evidence="2 3">AN110305</strain>
    </source>
</reference>
<keyword evidence="2" id="KW-0378">Hydrolase</keyword>
<evidence type="ECO:0000313" key="2">
    <source>
        <dbReference type="EMBL" id="KAA2255458.1"/>
    </source>
</evidence>
<dbReference type="Gene3D" id="3.40.50.1820">
    <property type="entry name" value="alpha/beta hydrolase"/>
    <property type="match status" value="1"/>
</dbReference>
<comment type="caution">
    <text evidence="2">The sequence shown here is derived from an EMBL/GenBank/DDBJ whole genome shotgun (WGS) entry which is preliminary data.</text>
</comment>
<feature type="domain" description="AB hydrolase-1" evidence="1">
    <location>
        <begin position="26"/>
        <end position="254"/>
    </location>
</feature>
<dbReference type="SUPFAM" id="SSF53474">
    <property type="entry name" value="alpha/beta-Hydrolases"/>
    <property type="match status" value="1"/>
</dbReference>
<accession>A0A5B2WWK8</accession>
<dbReference type="InterPro" id="IPR000073">
    <property type="entry name" value="AB_hydrolase_1"/>
</dbReference>
<dbReference type="PRINTS" id="PR00111">
    <property type="entry name" value="ABHYDROLASE"/>
</dbReference>
<evidence type="ECO:0000313" key="3">
    <source>
        <dbReference type="Proteomes" id="UP000323454"/>
    </source>
</evidence>
<dbReference type="GO" id="GO:0016787">
    <property type="term" value="F:hydrolase activity"/>
    <property type="evidence" value="ECO:0007669"/>
    <property type="project" value="UniProtKB-KW"/>
</dbReference>
<dbReference type="RefSeq" id="WP_149852866.1">
    <property type="nucleotide sequence ID" value="NZ_VUOB01000056.1"/>
</dbReference>
<protein>
    <submittedName>
        <fullName evidence="2">Alpha/beta hydrolase</fullName>
    </submittedName>
</protein>
<dbReference type="PANTHER" id="PTHR46438">
    <property type="entry name" value="ALPHA/BETA-HYDROLASES SUPERFAMILY PROTEIN"/>
    <property type="match status" value="1"/>
</dbReference>
<dbReference type="OrthoDB" id="63519at2"/>
<proteinExistence type="predicted"/>